<evidence type="ECO:0000313" key="2">
    <source>
        <dbReference type="EMBL" id="VDN38433.1"/>
    </source>
</evidence>
<gene>
    <name evidence="2" type="ORF">DILT_LOCUS17599</name>
</gene>
<keyword evidence="1" id="KW-0812">Transmembrane</keyword>
<sequence>MASAGMLWGIVLTSLLLIPMVAGFCILRETTKKSKNIALWDKGEIIAPEPLTHSSAFRIGDYDCSNVDDRANDHNKLFVHCCYLGNLDDDAPLTDEENRRRLQKIFFKSEEKDPKKKP</sequence>
<reference evidence="2 3" key="1">
    <citation type="submission" date="2018-11" db="EMBL/GenBank/DDBJ databases">
        <authorList>
            <consortium name="Pathogen Informatics"/>
        </authorList>
    </citation>
    <scope>NUCLEOTIDE SEQUENCE [LARGE SCALE GENOMIC DNA]</scope>
</reference>
<dbReference type="AlphaFoldDB" id="A0A3P7NMV3"/>
<keyword evidence="1" id="KW-1133">Transmembrane helix</keyword>
<accession>A0A3P7NMV3</accession>
<keyword evidence="1" id="KW-0472">Membrane</keyword>
<protein>
    <submittedName>
        <fullName evidence="2">Uncharacterized protein</fullName>
    </submittedName>
</protein>
<dbReference type="EMBL" id="UYRU01093106">
    <property type="protein sequence ID" value="VDN38433.1"/>
    <property type="molecule type" value="Genomic_DNA"/>
</dbReference>
<dbReference type="Proteomes" id="UP000281553">
    <property type="component" value="Unassembled WGS sequence"/>
</dbReference>
<evidence type="ECO:0000256" key="1">
    <source>
        <dbReference type="SAM" id="Phobius"/>
    </source>
</evidence>
<keyword evidence="3" id="KW-1185">Reference proteome</keyword>
<evidence type="ECO:0000313" key="3">
    <source>
        <dbReference type="Proteomes" id="UP000281553"/>
    </source>
</evidence>
<feature type="transmembrane region" description="Helical" evidence="1">
    <location>
        <begin position="6"/>
        <end position="27"/>
    </location>
</feature>
<name>A0A3P7NMV3_DIBLA</name>
<organism evidence="2 3">
    <name type="scientific">Dibothriocephalus latus</name>
    <name type="common">Fish tapeworm</name>
    <name type="synonym">Diphyllobothrium latum</name>
    <dbReference type="NCBI Taxonomy" id="60516"/>
    <lineage>
        <taxon>Eukaryota</taxon>
        <taxon>Metazoa</taxon>
        <taxon>Spiralia</taxon>
        <taxon>Lophotrochozoa</taxon>
        <taxon>Platyhelminthes</taxon>
        <taxon>Cestoda</taxon>
        <taxon>Eucestoda</taxon>
        <taxon>Diphyllobothriidea</taxon>
        <taxon>Diphyllobothriidae</taxon>
        <taxon>Dibothriocephalus</taxon>
    </lineage>
</organism>
<proteinExistence type="predicted"/>